<evidence type="ECO:0000259" key="9">
    <source>
        <dbReference type="PROSITE" id="PS50240"/>
    </source>
</evidence>
<dbReference type="Pfam" id="PF00089">
    <property type="entry name" value="Trypsin"/>
    <property type="match status" value="1"/>
</dbReference>
<dbReference type="InterPro" id="IPR001254">
    <property type="entry name" value="Trypsin_dom"/>
</dbReference>
<dbReference type="Gene3D" id="2.40.10.10">
    <property type="entry name" value="Trypsin-like serine proteases"/>
    <property type="match status" value="1"/>
</dbReference>
<dbReference type="InterPro" id="IPR033116">
    <property type="entry name" value="TRYPSIN_SER"/>
</dbReference>
<dbReference type="PANTHER" id="PTHR24252:SF7">
    <property type="entry name" value="HYALIN"/>
    <property type="match status" value="1"/>
</dbReference>
<reference evidence="10" key="1">
    <citation type="submission" date="2015-09" db="EMBL/GenBank/DDBJ databases">
        <title>De novo assembly of Pectinophora gossypiella (Pink Bollworm) gut transcriptome.</title>
        <authorList>
            <person name="Tassone E.E."/>
        </authorList>
    </citation>
    <scope>NUCLEOTIDE SEQUENCE</scope>
</reference>
<dbReference type="GO" id="GO:0006508">
    <property type="term" value="P:proteolysis"/>
    <property type="evidence" value="ECO:0007669"/>
    <property type="project" value="UniProtKB-KW"/>
</dbReference>
<dbReference type="AlphaFoldDB" id="A0A1E1WB13"/>
<keyword evidence="7" id="KW-0378">Hydrolase</keyword>
<feature type="chain" id="PRO_5009115246" description="Peptidase S1 domain-containing protein" evidence="8">
    <location>
        <begin position="18"/>
        <end position="304"/>
    </location>
</feature>
<keyword evidence="7" id="KW-0645">Protease</keyword>
<dbReference type="GO" id="GO:0004252">
    <property type="term" value="F:serine-type endopeptidase activity"/>
    <property type="evidence" value="ECO:0007669"/>
    <property type="project" value="InterPro"/>
</dbReference>
<dbReference type="EMBL" id="GDQN01006881">
    <property type="protein sequence ID" value="JAT84173.1"/>
    <property type="molecule type" value="Transcribed_RNA"/>
</dbReference>
<dbReference type="PANTHER" id="PTHR24252">
    <property type="entry name" value="ACROSIN-RELATED"/>
    <property type="match status" value="1"/>
</dbReference>
<gene>
    <name evidence="10" type="ORF">g.16236</name>
</gene>
<dbReference type="CDD" id="cd00190">
    <property type="entry name" value="Tryp_SPc"/>
    <property type="match status" value="1"/>
</dbReference>
<dbReference type="GO" id="GO:0090729">
    <property type="term" value="F:toxin activity"/>
    <property type="evidence" value="ECO:0007669"/>
    <property type="project" value="UniProtKB-KW"/>
</dbReference>
<sequence length="304" mass="31928">MRAILLLGLGLVALVAGRDVPVTPQLNYHESVGIPLAQSIKEAEDAIHDPVKSAQDATDDNHRIVGGVIAPANAHPHLAGLVISLVGIAGNSVCGSSLLTTNRLVTAAHCWTHGTMQAWQFTVVLGSQFLFYGGTRIATSQVILHPQYVSQFLMNDVAMIYLPTPVTFTQSIQPVALPSGTQLWDTFAGTWAIAAGYGKVNDQQTGVSTATQVSEVFLQVITYAQCVSIYGSSFITPSTLCTSGTGSVGVCGGDSGGPLVSFQNGQRTLIGISSFAANVGCQLGHPSGFARVTSFMSFITQHMF</sequence>
<feature type="signal peptide" evidence="8">
    <location>
        <begin position="1"/>
        <end position="17"/>
    </location>
</feature>
<evidence type="ECO:0000256" key="2">
    <source>
        <dbReference type="ARBA" id="ARBA00022656"/>
    </source>
</evidence>
<dbReference type="PROSITE" id="PS00135">
    <property type="entry name" value="TRYPSIN_SER"/>
    <property type="match status" value="1"/>
</dbReference>
<evidence type="ECO:0000256" key="5">
    <source>
        <dbReference type="ARBA" id="ARBA00055534"/>
    </source>
</evidence>
<dbReference type="SUPFAM" id="SSF50494">
    <property type="entry name" value="Trypsin-like serine proteases"/>
    <property type="match status" value="1"/>
</dbReference>
<evidence type="ECO:0000256" key="4">
    <source>
        <dbReference type="ARBA" id="ARBA00023240"/>
    </source>
</evidence>
<comment type="subcellular location">
    <subcellularLocation>
        <location evidence="1">Secreted</location>
        <location evidence="1">Extracellular space</location>
    </subcellularLocation>
</comment>
<dbReference type="InterPro" id="IPR043504">
    <property type="entry name" value="Peptidase_S1_PA_chymotrypsin"/>
</dbReference>
<evidence type="ECO:0000256" key="1">
    <source>
        <dbReference type="ARBA" id="ARBA00004239"/>
    </source>
</evidence>
<accession>A0A1E1WB13</accession>
<dbReference type="InterPro" id="IPR018114">
    <property type="entry name" value="TRYPSIN_HIS"/>
</dbReference>
<evidence type="ECO:0000256" key="7">
    <source>
        <dbReference type="RuleBase" id="RU363034"/>
    </source>
</evidence>
<evidence type="ECO:0000256" key="6">
    <source>
        <dbReference type="ARBA" id="ARBA00084094"/>
    </source>
</evidence>
<feature type="domain" description="Peptidase S1" evidence="9">
    <location>
        <begin position="64"/>
        <end position="304"/>
    </location>
</feature>
<dbReference type="PROSITE" id="PS00134">
    <property type="entry name" value="TRYPSIN_HIS"/>
    <property type="match status" value="1"/>
</dbReference>
<keyword evidence="2" id="KW-0800">Toxin</keyword>
<keyword evidence="4" id="KW-1199">Hemostasis impairing toxin</keyword>
<evidence type="ECO:0000256" key="8">
    <source>
        <dbReference type="SAM" id="SignalP"/>
    </source>
</evidence>
<keyword evidence="3" id="KW-1015">Disulfide bond</keyword>
<keyword evidence="7" id="KW-0720">Serine protease</keyword>
<dbReference type="FunFam" id="2.40.10.10:FF:000068">
    <property type="entry name" value="transmembrane protease serine 2"/>
    <property type="match status" value="1"/>
</dbReference>
<protein>
    <recommendedName>
        <fullName evidence="9">Peptidase S1 domain-containing protein</fullName>
    </recommendedName>
</protein>
<evidence type="ECO:0000313" key="10">
    <source>
        <dbReference type="EMBL" id="JAT84173.1"/>
    </source>
</evidence>
<evidence type="ECO:0000256" key="3">
    <source>
        <dbReference type="ARBA" id="ARBA00023157"/>
    </source>
</evidence>
<dbReference type="InterPro" id="IPR009003">
    <property type="entry name" value="Peptidase_S1_PA"/>
</dbReference>
<dbReference type="SMART" id="SM00020">
    <property type="entry name" value="Tryp_SPc"/>
    <property type="match status" value="1"/>
</dbReference>
<keyword evidence="8" id="KW-0732">Signal</keyword>
<keyword evidence="6" id="KW-1205">Fibrinolytic toxin</keyword>
<dbReference type="PROSITE" id="PS50240">
    <property type="entry name" value="TRYPSIN_DOM"/>
    <property type="match status" value="1"/>
</dbReference>
<dbReference type="GO" id="GO:0005576">
    <property type="term" value="C:extracellular region"/>
    <property type="evidence" value="ECO:0007669"/>
    <property type="project" value="UniProtKB-SubCell"/>
</dbReference>
<organism evidence="10">
    <name type="scientific">Pectinophora gossypiella</name>
    <name type="common">Cotton pink bollworm</name>
    <name type="synonym">Depressaria gossypiella</name>
    <dbReference type="NCBI Taxonomy" id="13191"/>
    <lineage>
        <taxon>Eukaryota</taxon>
        <taxon>Metazoa</taxon>
        <taxon>Ecdysozoa</taxon>
        <taxon>Arthropoda</taxon>
        <taxon>Hexapoda</taxon>
        <taxon>Insecta</taxon>
        <taxon>Pterygota</taxon>
        <taxon>Neoptera</taxon>
        <taxon>Endopterygota</taxon>
        <taxon>Lepidoptera</taxon>
        <taxon>Glossata</taxon>
        <taxon>Ditrysia</taxon>
        <taxon>Gelechioidea</taxon>
        <taxon>Gelechiidae</taxon>
        <taxon>Apatetrinae</taxon>
        <taxon>Pectinophora</taxon>
    </lineage>
</organism>
<dbReference type="OrthoDB" id="5565075at2759"/>
<name>A0A1E1WB13_PECGO</name>
<dbReference type="PRINTS" id="PR00722">
    <property type="entry name" value="CHYMOTRYPSIN"/>
</dbReference>
<dbReference type="InterPro" id="IPR001314">
    <property type="entry name" value="Peptidase_S1A"/>
</dbReference>
<comment type="function">
    <text evidence="5">Fibrinolytic activity; shows preferential cleavage of Arg-Gly bonds in all three fibrinogen chains. Contact with the caterpillars causes severe bleeding, due the anticoagulant effect of the protein.</text>
</comment>
<proteinExistence type="predicted"/>